<dbReference type="Pfam" id="PF07907">
    <property type="entry name" value="YibE_F"/>
    <property type="match status" value="1"/>
</dbReference>
<dbReference type="Proteomes" id="UP000267536">
    <property type="component" value="Unassembled WGS sequence"/>
</dbReference>
<dbReference type="AlphaFoldDB" id="A0A3N4H1U2"/>
<keyword evidence="2" id="KW-0472">Membrane</keyword>
<sequence>MVSSERGATPDSPNKAARRRRAPRNGHGHSHSHSLNDIAADLTPMARRIVIGALSMFGLAMIAGIVLLWPSGGEHPIPAQFRGADGGAIHAVDGKIVSQTRGDCLNQMVGTIADTADIPISGAGTGPCIETVVSITSGADSGKYTLLEVPTNRAQSGSGPDSSAQTLGAPDDPQPGQPTLHIGDAVRMSTTPGPDGQPRYTFFDFGRTSSTIVWAVLFAGAIILVAAWRGLRSLIGLVFAFVVLGAFTLPAILDGESPVAVAVVSSAAILFVVLYLAHGISMRTSSALLGTLMSLLLAGMLSWASITTMNLTGLSSDQTTNLQVYQGGISVSGLLLAGFIIGTLGVLNDVTITQASAAFELAAAGEPSRLATFRAAMRVGRDHIASTVYTLVFAYAGSALPLLLLFSVARQPFGSLLTSDTVAVELARSFVGGIAIALSVPLTTGIAAALARPSGARAAADGADAPDAPDTESRQAPAPQNPIQESPIHQPPPRRTPEPPPRRAPEPPPRRAPDPPPRRAPEPPRTGRHSMPD</sequence>
<comment type="caution">
    <text evidence="3">The sequence shown here is derived from an EMBL/GenBank/DDBJ whole genome shotgun (WGS) entry which is preliminary data.</text>
</comment>
<feature type="transmembrane region" description="Helical" evidence="2">
    <location>
        <begin position="259"/>
        <end position="277"/>
    </location>
</feature>
<dbReference type="RefSeq" id="WP_123926530.1">
    <property type="nucleotide sequence ID" value="NZ_JBPSDP010000003.1"/>
</dbReference>
<feature type="transmembrane region" description="Helical" evidence="2">
    <location>
        <begin position="324"/>
        <end position="347"/>
    </location>
</feature>
<dbReference type="InterPro" id="IPR012507">
    <property type="entry name" value="YibE_F"/>
</dbReference>
<reference evidence="3 4" key="1">
    <citation type="submission" date="2018-11" db="EMBL/GenBank/DDBJ databases">
        <title>Draft genome sequence of Gordonia sp. RS15-1S isolated from rice stems.</title>
        <authorList>
            <person name="Muangham S."/>
        </authorList>
    </citation>
    <scope>NUCLEOTIDE SEQUENCE [LARGE SCALE GENOMIC DNA]</scope>
    <source>
        <strain evidence="3 4">RS15-1S</strain>
    </source>
</reference>
<keyword evidence="2" id="KW-0812">Transmembrane</keyword>
<evidence type="ECO:0000313" key="3">
    <source>
        <dbReference type="EMBL" id="RPA65321.1"/>
    </source>
</evidence>
<keyword evidence="4" id="KW-1185">Reference proteome</keyword>
<dbReference type="OrthoDB" id="5846312at2"/>
<evidence type="ECO:0000256" key="1">
    <source>
        <dbReference type="SAM" id="MobiDB-lite"/>
    </source>
</evidence>
<feature type="region of interest" description="Disordered" evidence="1">
    <location>
        <begin position="1"/>
        <end position="35"/>
    </location>
</feature>
<feature type="compositionally biased region" description="Low complexity" evidence="1">
    <location>
        <begin position="458"/>
        <end position="468"/>
    </location>
</feature>
<feature type="compositionally biased region" description="Basic residues" evidence="1">
    <location>
        <begin position="16"/>
        <end position="32"/>
    </location>
</feature>
<accession>A0A3N4H1U2</accession>
<feature type="transmembrane region" description="Helical" evidence="2">
    <location>
        <begin position="387"/>
        <end position="409"/>
    </location>
</feature>
<feature type="transmembrane region" description="Helical" evidence="2">
    <location>
        <begin position="284"/>
        <end position="304"/>
    </location>
</feature>
<feature type="transmembrane region" description="Helical" evidence="2">
    <location>
        <begin position="429"/>
        <end position="451"/>
    </location>
</feature>
<name>A0A3N4H1U2_9ACTN</name>
<keyword evidence="2" id="KW-1133">Transmembrane helix</keyword>
<dbReference type="EMBL" id="RKMH01000003">
    <property type="protein sequence ID" value="RPA65321.1"/>
    <property type="molecule type" value="Genomic_DNA"/>
</dbReference>
<feature type="region of interest" description="Disordered" evidence="1">
    <location>
        <begin position="151"/>
        <end position="183"/>
    </location>
</feature>
<evidence type="ECO:0000313" key="4">
    <source>
        <dbReference type="Proteomes" id="UP000267536"/>
    </source>
</evidence>
<feature type="transmembrane region" description="Helical" evidence="2">
    <location>
        <begin position="49"/>
        <end position="69"/>
    </location>
</feature>
<feature type="transmembrane region" description="Helical" evidence="2">
    <location>
        <begin position="235"/>
        <end position="253"/>
    </location>
</feature>
<proteinExistence type="predicted"/>
<organism evidence="3 4">
    <name type="scientific">Gordonia oryzae</name>
    <dbReference type="NCBI Taxonomy" id="2487349"/>
    <lineage>
        <taxon>Bacteria</taxon>
        <taxon>Bacillati</taxon>
        <taxon>Actinomycetota</taxon>
        <taxon>Actinomycetes</taxon>
        <taxon>Mycobacteriales</taxon>
        <taxon>Gordoniaceae</taxon>
        <taxon>Gordonia</taxon>
    </lineage>
</organism>
<feature type="compositionally biased region" description="Basic and acidic residues" evidence="1">
    <location>
        <begin position="495"/>
        <end position="522"/>
    </location>
</feature>
<feature type="transmembrane region" description="Helical" evidence="2">
    <location>
        <begin position="211"/>
        <end position="228"/>
    </location>
</feature>
<evidence type="ECO:0000256" key="2">
    <source>
        <dbReference type="SAM" id="Phobius"/>
    </source>
</evidence>
<feature type="region of interest" description="Disordered" evidence="1">
    <location>
        <begin position="458"/>
        <end position="533"/>
    </location>
</feature>
<dbReference type="PANTHER" id="PTHR41771:SF1">
    <property type="entry name" value="MEMBRANE PROTEIN"/>
    <property type="match status" value="1"/>
</dbReference>
<feature type="compositionally biased region" description="Polar residues" evidence="1">
    <location>
        <begin position="152"/>
        <end position="166"/>
    </location>
</feature>
<gene>
    <name evidence="3" type="ORF">EF294_05725</name>
</gene>
<protein>
    <submittedName>
        <fullName evidence="3">YibE/F family protein</fullName>
    </submittedName>
</protein>
<dbReference type="PANTHER" id="PTHR41771">
    <property type="entry name" value="MEMBRANE PROTEIN-RELATED"/>
    <property type="match status" value="1"/>
</dbReference>